<evidence type="ECO:0000313" key="6">
    <source>
        <dbReference type="Proteomes" id="UP000258309"/>
    </source>
</evidence>
<evidence type="ECO:0000259" key="2">
    <source>
        <dbReference type="Pfam" id="PF20776"/>
    </source>
</evidence>
<keyword evidence="6" id="KW-1185">Reference proteome</keyword>
<feature type="region of interest" description="Disordered" evidence="1">
    <location>
        <begin position="43"/>
        <end position="71"/>
    </location>
</feature>
<dbReference type="InterPro" id="IPR048401">
    <property type="entry name" value="SLS1_C"/>
</dbReference>
<evidence type="ECO:0000259" key="3">
    <source>
        <dbReference type="Pfam" id="PF20777"/>
    </source>
</evidence>
<feature type="domain" description="SLS1 second KH" evidence="3">
    <location>
        <begin position="350"/>
        <end position="424"/>
    </location>
</feature>
<gene>
    <name evidence="5" type="ORF">B7463_g5681</name>
</gene>
<dbReference type="Pfam" id="PF20776">
    <property type="entry name" value="SLS1_N"/>
    <property type="match status" value="1"/>
</dbReference>
<proteinExistence type="predicted"/>
<dbReference type="AlphaFoldDB" id="A0A3E2HB55"/>
<dbReference type="InterPro" id="IPR048748">
    <property type="entry name" value="SLS1_KH2"/>
</dbReference>
<protein>
    <submittedName>
        <fullName evidence="5">Uncharacterized protein</fullName>
    </submittedName>
</protein>
<dbReference type="EMBL" id="NCSJ02000095">
    <property type="protein sequence ID" value="RFU30645.1"/>
    <property type="molecule type" value="Genomic_DNA"/>
</dbReference>
<evidence type="ECO:0000259" key="4">
    <source>
        <dbReference type="Pfam" id="PF20778"/>
    </source>
</evidence>
<feature type="domain" description="SLS1 N-terminal" evidence="2">
    <location>
        <begin position="146"/>
        <end position="262"/>
    </location>
</feature>
<sequence>MSAGQSKLALASMISRPTSTHVCLRCQLRLAKRSIPTRVQIFHQSTEASAKQTTDNSQRARLRSRDGFKRPNIRRGGRLYGFRGNQLREDHETLNIEALGKPADVIVLRESRFNIFDSVPEIDPEEGPEKVDILAQLDNERGLVGWNEVEDNINEVMPKDGGGLQNWQEFDKLVRILQEGFTVSQLARYIQIHGRYQQGLKEEQATGNPESPILRKSAWMPDVSKPGEQFDESSTRGYYWKSHTSKQRLVLRLVRECWDLEVPELANGIGEIEVHIRIADLDLLLAPLLGGLRSPLAIISEEYITGDLEKIEAFKSRGVIRITTTRQKSNIIIQKVEEKLQSIRNLEVSLENLVPPAKRADAEQLKEWTNSNLDDVVLSELSRLTRTDIARLPGNKLLISSFDNDPKSTSSSRSDVARRLLLTANALSDRNTHSIAHLVTSGLKKGAFVPYGSTDGLPWRDRLGQWTRFAYPVSKASITESEVRKGALSCVKHRLPLFDYFLGSKSTSLDGLSKPSHAGQQPTNEGEATTQHVRTQNEMHWSDRYFTESSAIIGNVLHSHPTHEPAIWMPPQRYNPSSKPLKSFSTGVPNISRMLNEIQLERKRPIEAVTMRFLPSPWANPDINRPSIGLEALNKFPSVEMRFSVHPVTKALQLEDVNAVVQSKTADLMQPDLAVDLRFQQKTLCSLQTQPLDLDQIASFLAQSQLSLTSGMQLVTPPQLTLPIAKHLCRVSKDQASSSSDVQDVEYMFAGLEYRNTVVMNYEGWKLLYTSVEGGKADGRRGELKLRAVRAASPAEPGHDNQDDARQFIDTACQLATSFQPGIVTQNKFTAESRIKVVKNPDSNMTSEKLGHVSSLQQIGFLEKPSFEELGHAEEAELRAPSWQRSFPRAAGGYWHVHVEEQL</sequence>
<dbReference type="PANTHER" id="PTHR37919">
    <property type="entry name" value="PROTEIN CBG05606"/>
    <property type="match status" value="1"/>
</dbReference>
<dbReference type="Proteomes" id="UP000258309">
    <property type="component" value="Unassembled WGS sequence"/>
</dbReference>
<feature type="compositionally biased region" description="Polar residues" evidence="1">
    <location>
        <begin position="518"/>
        <end position="532"/>
    </location>
</feature>
<accession>A0A3E2HB55</accession>
<feature type="domain" description="SLS1 C-terminal" evidence="4">
    <location>
        <begin position="456"/>
        <end position="815"/>
    </location>
</feature>
<feature type="non-terminal residue" evidence="5">
    <location>
        <position position="903"/>
    </location>
</feature>
<dbReference type="InterPro" id="IPR048400">
    <property type="entry name" value="SLS1_N"/>
</dbReference>
<reference evidence="5 6" key="1">
    <citation type="submission" date="2018-05" db="EMBL/GenBank/DDBJ databases">
        <title>Draft genome sequence of Scytalidium lignicola DSM 105466, a ubiquitous saprotrophic fungus.</title>
        <authorList>
            <person name="Buettner E."/>
            <person name="Gebauer A.M."/>
            <person name="Hofrichter M."/>
            <person name="Liers C."/>
            <person name="Kellner H."/>
        </authorList>
    </citation>
    <scope>NUCLEOTIDE SEQUENCE [LARGE SCALE GENOMIC DNA]</scope>
    <source>
        <strain evidence="5 6">DSM 105466</strain>
    </source>
</reference>
<dbReference type="Pfam" id="PF20777">
    <property type="entry name" value="KH_SLS1_2"/>
    <property type="match status" value="1"/>
</dbReference>
<evidence type="ECO:0000313" key="5">
    <source>
        <dbReference type="EMBL" id="RFU30645.1"/>
    </source>
</evidence>
<dbReference type="Pfam" id="PF20778">
    <property type="entry name" value="SLS1_C"/>
    <property type="match status" value="1"/>
</dbReference>
<dbReference type="STRING" id="5539.A0A3E2HB55"/>
<feature type="compositionally biased region" description="Polar residues" evidence="1">
    <location>
        <begin position="43"/>
        <end position="59"/>
    </location>
</feature>
<evidence type="ECO:0000256" key="1">
    <source>
        <dbReference type="SAM" id="MobiDB-lite"/>
    </source>
</evidence>
<feature type="non-terminal residue" evidence="5">
    <location>
        <position position="1"/>
    </location>
</feature>
<dbReference type="OMA" id="FVCLRCE"/>
<dbReference type="OrthoDB" id="5392646at2759"/>
<name>A0A3E2HB55_SCYLI</name>
<dbReference type="PANTHER" id="PTHR37919:SF2">
    <property type="entry name" value="EXPERA DOMAIN-CONTAINING PROTEIN"/>
    <property type="match status" value="1"/>
</dbReference>
<feature type="region of interest" description="Disordered" evidence="1">
    <location>
        <begin position="511"/>
        <end position="532"/>
    </location>
</feature>
<organism evidence="5 6">
    <name type="scientific">Scytalidium lignicola</name>
    <name type="common">Hyphomycete</name>
    <dbReference type="NCBI Taxonomy" id="5539"/>
    <lineage>
        <taxon>Eukaryota</taxon>
        <taxon>Fungi</taxon>
        <taxon>Dikarya</taxon>
        <taxon>Ascomycota</taxon>
        <taxon>Pezizomycotina</taxon>
        <taxon>Leotiomycetes</taxon>
        <taxon>Leotiomycetes incertae sedis</taxon>
        <taxon>Scytalidium</taxon>
    </lineage>
</organism>
<comment type="caution">
    <text evidence="5">The sequence shown here is derived from an EMBL/GenBank/DDBJ whole genome shotgun (WGS) entry which is preliminary data.</text>
</comment>